<sequence length="204" mass="22257">MNLTTNPKLVFGLAATLITAVTASNVATAQQREVDYVVGENVFSCSTTKHRSIGSYDCRPAGDRTPRIKRLPFIDTQTGTKTLEEVPGSLNVLCDQYGCATISNQPGFPKGTMMGKGANGYFIVESGWYLDYDSNGHTTAYRVDVGPQRGYAPYKASKSKDANHGTEACFDAMVAEIQEENPNFPISFDMMNEMRAECGLPPEE</sequence>
<name>A0A1I5VLR4_9GAMM</name>
<evidence type="ECO:0000313" key="2">
    <source>
        <dbReference type="EMBL" id="SFQ08393.1"/>
    </source>
</evidence>
<keyword evidence="1" id="KW-0732">Signal</keyword>
<gene>
    <name evidence="2" type="ORF">SAMN05216177_107336</name>
</gene>
<keyword evidence="3" id="KW-1185">Reference proteome</keyword>
<evidence type="ECO:0000256" key="1">
    <source>
        <dbReference type="SAM" id="SignalP"/>
    </source>
</evidence>
<organism evidence="2 3">
    <name type="scientific">Ectopseudomonas toyotomiensis</name>
    <dbReference type="NCBI Taxonomy" id="554344"/>
    <lineage>
        <taxon>Bacteria</taxon>
        <taxon>Pseudomonadati</taxon>
        <taxon>Pseudomonadota</taxon>
        <taxon>Gammaproteobacteria</taxon>
        <taxon>Pseudomonadales</taxon>
        <taxon>Pseudomonadaceae</taxon>
        <taxon>Ectopseudomonas</taxon>
    </lineage>
</organism>
<dbReference type="OrthoDB" id="6982885at2"/>
<dbReference type="Proteomes" id="UP000182025">
    <property type="component" value="Unassembled WGS sequence"/>
</dbReference>
<dbReference type="RefSeq" id="WP_074916697.1">
    <property type="nucleotide sequence ID" value="NZ_FOXK01000007.1"/>
</dbReference>
<protein>
    <submittedName>
        <fullName evidence="2">Uncharacterized protein</fullName>
    </submittedName>
</protein>
<accession>A0A1I5VLR4</accession>
<dbReference type="AlphaFoldDB" id="A0A1I5VLR4"/>
<evidence type="ECO:0000313" key="3">
    <source>
        <dbReference type="Proteomes" id="UP000182025"/>
    </source>
</evidence>
<feature type="signal peptide" evidence="1">
    <location>
        <begin position="1"/>
        <end position="29"/>
    </location>
</feature>
<dbReference type="EMBL" id="FOXK01000007">
    <property type="protein sequence ID" value="SFQ08393.1"/>
    <property type="molecule type" value="Genomic_DNA"/>
</dbReference>
<proteinExistence type="predicted"/>
<reference evidence="3" key="1">
    <citation type="submission" date="2016-10" db="EMBL/GenBank/DDBJ databases">
        <authorList>
            <person name="Varghese N."/>
            <person name="Submissions S."/>
        </authorList>
    </citation>
    <scope>NUCLEOTIDE SEQUENCE [LARGE SCALE GENOMIC DNA]</scope>
    <source>
        <strain evidence="3">JCM 15604</strain>
    </source>
</reference>
<feature type="chain" id="PRO_5015066194" evidence="1">
    <location>
        <begin position="30"/>
        <end position="204"/>
    </location>
</feature>